<evidence type="ECO:0000313" key="3">
    <source>
        <dbReference type="Proteomes" id="UP000316621"/>
    </source>
</evidence>
<protein>
    <submittedName>
        <fullName evidence="2">Uncharacterized protein</fullName>
    </submittedName>
</protein>
<dbReference type="Gramene" id="RZC48330">
    <property type="protein sequence ID" value="RZC48330"/>
    <property type="gene ID" value="C5167_041283"/>
</dbReference>
<keyword evidence="3" id="KW-1185">Reference proteome</keyword>
<proteinExistence type="predicted"/>
<dbReference type="Proteomes" id="UP000316621">
    <property type="component" value="Chromosome 1"/>
</dbReference>
<dbReference type="EMBL" id="CM010715">
    <property type="protein sequence ID" value="RZC48330.1"/>
    <property type="molecule type" value="Genomic_DNA"/>
</dbReference>
<evidence type="ECO:0000256" key="1">
    <source>
        <dbReference type="SAM" id="MobiDB-lite"/>
    </source>
</evidence>
<sequence>MAEWDEWIMKYESDCVDWNPEPTSTSRIQKLKEGVRDIVIGGTSAGSKNSTKQPISPTSQIQKQPTDEWVDEWIRRYEDLSRGGTYAGSTRKPVCPTSQIQKQSIDLKVSLQMFLQEATSFADQWTDVNRKYDDRRSFPRFLRKSQMFGMDWHKYMPEDSEINVSNQPNRWSSLQALSNNVVHLRSK</sequence>
<evidence type="ECO:0000313" key="2">
    <source>
        <dbReference type="EMBL" id="RZC48330.1"/>
    </source>
</evidence>
<accession>A0A4Y7IKM2</accession>
<reference evidence="2 3" key="1">
    <citation type="journal article" date="2018" name="Science">
        <title>The opium poppy genome and morphinan production.</title>
        <authorList>
            <person name="Guo L."/>
            <person name="Winzer T."/>
            <person name="Yang X."/>
            <person name="Li Y."/>
            <person name="Ning Z."/>
            <person name="He Z."/>
            <person name="Teodor R."/>
            <person name="Lu Y."/>
            <person name="Bowser T.A."/>
            <person name="Graham I.A."/>
            <person name="Ye K."/>
        </authorList>
    </citation>
    <scope>NUCLEOTIDE SEQUENCE [LARGE SCALE GENOMIC DNA]</scope>
    <source>
        <strain evidence="3">cv. HN1</strain>
        <tissue evidence="2">Leaves</tissue>
    </source>
</reference>
<feature type="region of interest" description="Disordered" evidence="1">
    <location>
        <begin position="40"/>
        <end position="66"/>
    </location>
</feature>
<name>A0A4Y7IKM2_PAPSO</name>
<dbReference type="AlphaFoldDB" id="A0A4Y7IKM2"/>
<feature type="compositionally biased region" description="Polar residues" evidence="1">
    <location>
        <begin position="45"/>
        <end position="64"/>
    </location>
</feature>
<gene>
    <name evidence="2" type="ORF">C5167_041283</name>
</gene>
<organism evidence="2 3">
    <name type="scientific">Papaver somniferum</name>
    <name type="common">Opium poppy</name>
    <dbReference type="NCBI Taxonomy" id="3469"/>
    <lineage>
        <taxon>Eukaryota</taxon>
        <taxon>Viridiplantae</taxon>
        <taxon>Streptophyta</taxon>
        <taxon>Embryophyta</taxon>
        <taxon>Tracheophyta</taxon>
        <taxon>Spermatophyta</taxon>
        <taxon>Magnoliopsida</taxon>
        <taxon>Ranunculales</taxon>
        <taxon>Papaveraceae</taxon>
        <taxon>Papaveroideae</taxon>
        <taxon>Papaver</taxon>
    </lineage>
</organism>